<dbReference type="InParanoid" id="A0A1Y2DI89"/>
<dbReference type="SMART" id="SM00248">
    <property type="entry name" value="ANK"/>
    <property type="match status" value="5"/>
</dbReference>
<dbReference type="STRING" id="1141098.A0A1Y2DI89"/>
<comment type="caution">
    <text evidence="4">The sequence shown here is derived from an EMBL/GenBank/DDBJ whole genome shotgun (WGS) entry which is preliminary data.</text>
</comment>
<name>A0A1Y2DI89_9PEZI</name>
<organism evidence="4 5">
    <name type="scientific">Pseudomassariella vexata</name>
    <dbReference type="NCBI Taxonomy" id="1141098"/>
    <lineage>
        <taxon>Eukaryota</taxon>
        <taxon>Fungi</taxon>
        <taxon>Dikarya</taxon>
        <taxon>Ascomycota</taxon>
        <taxon>Pezizomycotina</taxon>
        <taxon>Sordariomycetes</taxon>
        <taxon>Xylariomycetidae</taxon>
        <taxon>Amphisphaeriales</taxon>
        <taxon>Pseudomassariaceae</taxon>
        <taxon>Pseudomassariella</taxon>
    </lineage>
</organism>
<dbReference type="PROSITE" id="PS50088">
    <property type="entry name" value="ANK_REPEAT"/>
    <property type="match status" value="2"/>
</dbReference>
<evidence type="ECO:0000256" key="3">
    <source>
        <dbReference type="PROSITE-ProRule" id="PRU00023"/>
    </source>
</evidence>
<dbReference type="OrthoDB" id="426293at2759"/>
<dbReference type="SUPFAM" id="SSF48403">
    <property type="entry name" value="Ankyrin repeat"/>
    <property type="match status" value="1"/>
</dbReference>
<dbReference type="InterPro" id="IPR002110">
    <property type="entry name" value="Ankyrin_rpt"/>
</dbReference>
<dbReference type="RefSeq" id="XP_040711668.1">
    <property type="nucleotide sequence ID" value="XM_040864800.1"/>
</dbReference>
<dbReference type="EMBL" id="MCFJ01000015">
    <property type="protein sequence ID" value="ORY58856.1"/>
    <property type="molecule type" value="Genomic_DNA"/>
</dbReference>
<protein>
    <submittedName>
        <fullName evidence="4">Ankyrin repeat-containing domain protein</fullName>
    </submittedName>
</protein>
<evidence type="ECO:0000256" key="1">
    <source>
        <dbReference type="ARBA" id="ARBA00022737"/>
    </source>
</evidence>
<accession>A0A1Y2DI89</accession>
<proteinExistence type="predicted"/>
<sequence>MNAEERKAELGEDLVEACHQNQRQTVEILVDQRLGSASDPQKFLSYLLTEAVGCNALDVVAFCLERGTTVTIPVMAQIAGGSSAGYSFPSHRALVEAKAVDINHYIPWFGDVLGLAAQDNNLEWARFCLEHGADPNMNKIDEYKHVLAAVAEEGHVQMAELLLQYGAKLEGSGAIAAAGETGRKEMVRFLLEKGASVNELSVEFEQEEGHEEEVGSALHKAIRNGHVETALFLVCEGGSDLELKDGHGMTAKALAEKGRYTELLERMRRREVRG</sequence>
<feature type="repeat" description="ANK" evidence="3">
    <location>
        <begin position="213"/>
        <end position="246"/>
    </location>
</feature>
<dbReference type="PANTHER" id="PTHR24166:SF48">
    <property type="entry name" value="PROTEIN VAPYRIN"/>
    <property type="match status" value="1"/>
</dbReference>
<dbReference type="AlphaFoldDB" id="A0A1Y2DI89"/>
<dbReference type="GeneID" id="63781012"/>
<dbReference type="Gene3D" id="1.25.40.20">
    <property type="entry name" value="Ankyrin repeat-containing domain"/>
    <property type="match status" value="2"/>
</dbReference>
<dbReference type="PROSITE" id="PS50297">
    <property type="entry name" value="ANK_REP_REGION"/>
    <property type="match status" value="1"/>
</dbReference>
<dbReference type="Proteomes" id="UP000193689">
    <property type="component" value="Unassembled WGS sequence"/>
</dbReference>
<gene>
    <name evidence="4" type="ORF">BCR38DRAFT_499732</name>
</gene>
<dbReference type="InterPro" id="IPR036770">
    <property type="entry name" value="Ankyrin_rpt-contain_sf"/>
</dbReference>
<feature type="repeat" description="ANK" evidence="3">
    <location>
        <begin position="170"/>
        <end position="202"/>
    </location>
</feature>
<dbReference type="Pfam" id="PF00023">
    <property type="entry name" value="Ank"/>
    <property type="match status" value="1"/>
</dbReference>
<evidence type="ECO:0000313" key="5">
    <source>
        <dbReference type="Proteomes" id="UP000193689"/>
    </source>
</evidence>
<dbReference type="PANTHER" id="PTHR24166">
    <property type="entry name" value="ROLLING PEBBLES, ISOFORM B"/>
    <property type="match status" value="1"/>
</dbReference>
<reference evidence="4 5" key="1">
    <citation type="submission" date="2016-07" db="EMBL/GenBank/DDBJ databases">
        <title>Pervasive Adenine N6-methylation of Active Genes in Fungi.</title>
        <authorList>
            <consortium name="DOE Joint Genome Institute"/>
            <person name="Mondo S.J."/>
            <person name="Dannebaum R.O."/>
            <person name="Kuo R.C."/>
            <person name="Labutti K."/>
            <person name="Haridas S."/>
            <person name="Kuo A."/>
            <person name="Salamov A."/>
            <person name="Ahrendt S.R."/>
            <person name="Lipzen A."/>
            <person name="Sullivan W."/>
            <person name="Andreopoulos W.B."/>
            <person name="Clum A."/>
            <person name="Lindquist E."/>
            <person name="Daum C."/>
            <person name="Ramamoorthy G.K."/>
            <person name="Gryganskyi A."/>
            <person name="Culley D."/>
            <person name="Magnuson J.K."/>
            <person name="James T.Y."/>
            <person name="O'Malley M.A."/>
            <person name="Stajich J.E."/>
            <person name="Spatafora J.W."/>
            <person name="Visel A."/>
            <person name="Grigoriev I.V."/>
        </authorList>
    </citation>
    <scope>NUCLEOTIDE SEQUENCE [LARGE SCALE GENOMIC DNA]</scope>
    <source>
        <strain evidence="4 5">CBS 129021</strain>
    </source>
</reference>
<dbReference type="Pfam" id="PF12796">
    <property type="entry name" value="Ank_2"/>
    <property type="match status" value="1"/>
</dbReference>
<keyword evidence="2 3" id="KW-0040">ANK repeat</keyword>
<keyword evidence="1" id="KW-0677">Repeat</keyword>
<evidence type="ECO:0000256" key="2">
    <source>
        <dbReference type="ARBA" id="ARBA00023043"/>
    </source>
</evidence>
<evidence type="ECO:0000313" key="4">
    <source>
        <dbReference type="EMBL" id="ORY58856.1"/>
    </source>
</evidence>
<dbReference type="InterPro" id="IPR050889">
    <property type="entry name" value="Dendritic_Spine_Reg/Scaffold"/>
</dbReference>
<keyword evidence="5" id="KW-1185">Reference proteome</keyword>